<reference evidence="2" key="1">
    <citation type="submission" date="2023-03" db="EMBL/GenBank/DDBJ databases">
        <title>Massive genome expansion in bonnet fungi (Mycena s.s.) driven by repeated elements and novel gene families across ecological guilds.</title>
        <authorList>
            <consortium name="Lawrence Berkeley National Laboratory"/>
            <person name="Harder C.B."/>
            <person name="Miyauchi S."/>
            <person name="Viragh M."/>
            <person name="Kuo A."/>
            <person name="Thoen E."/>
            <person name="Andreopoulos B."/>
            <person name="Lu D."/>
            <person name="Skrede I."/>
            <person name="Drula E."/>
            <person name="Henrissat B."/>
            <person name="Morin E."/>
            <person name="Kohler A."/>
            <person name="Barry K."/>
            <person name="LaButti K."/>
            <person name="Morin E."/>
            <person name="Salamov A."/>
            <person name="Lipzen A."/>
            <person name="Mereny Z."/>
            <person name="Hegedus B."/>
            <person name="Baldrian P."/>
            <person name="Stursova M."/>
            <person name="Weitz H."/>
            <person name="Taylor A."/>
            <person name="Grigoriev I.V."/>
            <person name="Nagy L.G."/>
            <person name="Martin F."/>
            <person name="Kauserud H."/>
        </authorList>
    </citation>
    <scope>NUCLEOTIDE SEQUENCE</scope>
    <source>
        <strain evidence="2">CBHHK182m</strain>
    </source>
</reference>
<feature type="region of interest" description="Disordered" evidence="1">
    <location>
        <begin position="375"/>
        <end position="394"/>
    </location>
</feature>
<feature type="region of interest" description="Disordered" evidence="1">
    <location>
        <begin position="1"/>
        <end position="52"/>
    </location>
</feature>
<evidence type="ECO:0000313" key="2">
    <source>
        <dbReference type="EMBL" id="KAJ7762972.1"/>
    </source>
</evidence>
<gene>
    <name evidence="2" type="ORF">B0H16DRAFT_1688019</name>
</gene>
<proteinExistence type="predicted"/>
<keyword evidence="3" id="KW-1185">Reference proteome</keyword>
<evidence type="ECO:0000256" key="1">
    <source>
        <dbReference type="SAM" id="MobiDB-lite"/>
    </source>
</evidence>
<feature type="region of interest" description="Disordered" evidence="1">
    <location>
        <begin position="467"/>
        <end position="486"/>
    </location>
</feature>
<comment type="caution">
    <text evidence="2">The sequence shown here is derived from an EMBL/GenBank/DDBJ whole genome shotgun (WGS) entry which is preliminary data.</text>
</comment>
<dbReference type="AlphaFoldDB" id="A0AAD7JFZ8"/>
<dbReference type="Proteomes" id="UP001215598">
    <property type="component" value="Unassembled WGS sequence"/>
</dbReference>
<dbReference type="EMBL" id="JARKIB010000031">
    <property type="protein sequence ID" value="KAJ7762972.1"/>
    <property type="molecule type" value="Genomic_DNA"/>
</dbReference>
<feature type="compositionally biased region" description="Polar residues" evidence="1">
    <location>
        <begin position="30"/>
        <end position="39"/>
    </location>
</feature>
<sequence>MSPEEEEQLFGSMDSDSESGADGESSSSGRNDTQASDELTVQEHLDILDDQPPISTARAEGLDLFDRAKFQSDIAAIFHPAWDSGRIQPLPHPSPSFDTVRAAPQSVPFHQSFTPVGMPTMPPYPLATFSYHQLGTLVGGNGVVRAPDPYALEGQAPSGPHLPHFRPGLSQHRPQYRQSHTIPALQSASRLHPEYHQPQARHPMLVAGHGDFQPAQPGPTQKTYGRPMAPALSREYVPATGHLHPTDYALNGALNGRLPAATPVIPLTPVLPQPSSHSDSAQLPTPYHHSPTPAQATGEIYVALPRRVLQVGSNAAPSPAGRSAGALYGSGRNNASVLPTHTTDVGPQRPDAAPLIPHVDMTQASEIVFLPPTLPRAGVRPKRGTKRKAEAAITREPPPGQLSIAELVKEAKPVHEYLVFDCMVRERCNCPGNAHPNTPCPNHRPHTTQGTEPQVQTHLRHAHGHTYGFPTKKEQADHKPAKRGGPREAFPKIPCVWASPNLKTGEELCTAEIEKDKMAGHIVQCHTRSTWRKCKFCDELCHTKHDYGNHLQSCEAYLDPPAYASKRARWARA</sequence>
<evidence type="ECO:0000313" key="3">
    <source>
        <dbReference type="Proteomes" id="UP001215598"/>
    </source>
</evidence>
<accession>A0AAD7JFZ8</accession>
<feature type="compositionally biased region" description="Basic and acidic residues" evidence="1">
    <location>
        <begin position="471"/>
        <end position="486"/>
    </location>
</feature>
<name>A0AAD7JFZ8_9AGAR</name>
<protein>
    <submittedName>
        <fullName evidence="2">Uncharacterized protein</fullName>
    </submittedName>
</protein>
<organism evidence="2 3">
    <name type="scientific">Mycena metata</name>
    <dbReference type="NCBI Taxonomy" id="1033252"/>
    <lineage>
        <taxon>Eukaryota</taxon>
        <taxon>Fungi</taxon>
        <taxon>Dikarya</taxon>
        <taxon>Basidiomycota</taxon>
        <taxon>Agaricomycotina</taxon>
        <taxon>Agaricomycetes</taxon>
        <taxon>Agaricomycetidae</taxon>
        <taxon>Agaricales</taxon>
        <taxon>Marasmiineae</taxon>
        <taxon>Mycenaceae</taxon>
        <taxon>Mycena</taxon>
    </lineage>
</organism>